<evidence type="ECO:0000313" key="2">
    <source>
        <dbReference type="Proteomes" id="UP000029518"/>
    </source>
</evidence>
<sequence length="62" mass="7830">MLLIRIECLMLYVLYLIQQFWIKADIIRGMLYFVQELYNEMTSGRDFIFFFCRKWNFFRENV</sequence>
<accession>A0A089LDB4</accession>
<organism evidence="1 2">
    <name type="scientific">Paenibacillus borealis</name>
    <dbReference type="NCBI Taxonomy" id="160799"/>
    <lineage>
        <taxon>Bacteria</taxon>
        <taxon>Bacillati</taxon>
        <taxon>Bacillota</taxon>
        <taxon>Bacilli</taxon>
        <taxon>Bacillales</taxon>
        <taxon>Paenibacillaceae</taxon>
        <taxon>Paenibacillus</taxon>
    </lineage>
</organism>
<proteinExistence type="predicted"/>
<dbReference type="Proteomes" id="UP000029518">
    <property type="component" value="Chromosome"/>
</dbReference>
<name>A0A089LDB4_PAEBO</name>
<evidence type="ECO:0000313" key="1">
    <source>
        <dbReference type="EMBL" id="AIQ59466.1"/>
    </source>
</evidence>
<protein>
    <submittedName>
        <fullName evidence="1">Uncharacterized protein</fullName>
    </submittedName>
</protein>
<dbReference type="AlphaFoldDB" id="A0A089LDB4"/>
<dbReference type="HOGENOM" id="CLU_2899837_0_0_9"/>
<reference evidence="1" key="1">
    <citation type="submission" date="2014-08" db="EMBL/GenBank/DDBJ databases">
        <title>Comparative genomics of the Paenibacillus odorifer group.</title>
        <authorList>
            <person name="den Bakker H.C."/>
            <person name="Tsai Y.-C.Y.-C."/>
            <person name="Martin N."/>
            <person name="Korlach J."/>
            <person name="Wiedmann M."/>
        </authorList>
    </citation>
    <scope>NUCLEOTIDE SEQUENCE [LARGE SCALE GENOMIC DNA]</scope>
    <source>
        <strain evidence="1">DSM 13188</strain>
    </source>
</reference>
<keyword evidence="2" id="KW-1185">Reference proteome</keyword>
<dbReference type="KEGG" id="pbd:PBOR_22870"/>
<dbReference type="EMBL" id="CP009285">
    <property type="protein sequence ID" value="AIQ59466.1"/>
    <property type="molecule type" value="Genomic_DNA"/>
</dbReference>
<gene>
    <name evidence="1" type="ORF">PBOR_22870</name>
</gene>